<proteinExistence type="predicted"/>
<organism evidence="1">
    <name type="scientific">marine sediment metagenome</name>
    <dbReference type="NCBI Taxonomy" id="412755"/>
    <lineage>
        <taxon>unclassified sequences</taxon>
        <taxon>metagenomes</taxon>
        <taxon>ecological metagenomes</taxon>
    </lineage>
</organism>
<dbReference type="EMBL" id="LAZR01052693">
    <property type="protein sequence ID" value="KKK82401.1"/>
    <property type="molecule type" value="Genomic_DNA"/>
</dbReference>
<evidence type="ECO:0000313" key="1">
    <source>
        <dbReference type="EMBL" id="KKK82401.1"/>
    </source>
</evidence>
<protein>
    <submittedName>
        <fullName evidence="1">Uncharacterized protein</fullName>
    </submittedName>
</protein>
<sequence>MDAVAEDWEAIATAFPFLDLTCHLHDAEHCEDAKPIIEFRIVDGAVIVQDPTITLAPTVNDMIGNLLNLTNPARERGTSLEILKEKLETIYGEIPQYE</sequence>
<dbReference type="AlphaFoldDB" id="A0A0F9BDC0"/>
<accession>A0A0F9BDC0</accession>
<reference evidence="1" key="1">
    <citation type="journal article" date="2015" name="Nature">
        <title>Complex archaea that bridge the gap between prokaryotes and eukaryotes.</title>
        <authorList>
            <person name="Spang A."/>
            <person name="Saw J.H."/>
            <person name="Jorgensen S.L."/>
            <person name="Zaremba-Niedzwiedzka K."/>
            <person name="Martijn J."/>
            <person name="Lind A.E."/>
            <person name="van Eijk R."/>
            <person name="Schleper C."/>
            <person name="Guy L."/>
            <person name="Ettema T.J."/>
        </authorList>
    </citation>
    <scope>NUCLEOTIDE SEQUENCE</scope>
</reference>
<name>A0A0F9BDC0_9ZZZZ</name>
<gene>
    <name evidence="1" type="ORF">LCGC14_2803770</name>
</gene>
<comment type="caution">
    <text evidence="1">The sequence shown here is derived from an EMBL/GenBank/DDBJ whole genome shotgun (WGS) entry which is preliminary data.</text>
</comment>